<evidence type="ECO:0000256" key="1">
    <source>
        <dbReference type="SAM" id="MobiDB-lite"/>
    </source>
</evidence>
<gene>
    <name evidence="2" type="ORF">BDK51DRAFT_40205</name>
</gene>
<evidence type="ECO:0000313" key="3">
    <source>
        <dbReference type="Proteomes" id="UP000269721"/>
    </source>
</evidence>
<feature type="region of interest" description="Disordered" evidence="1">
    <location>
        <begin position="30"/>
        <end position="60"/>
    </location>
</feature>
<proteinExistence type="predicted"/>
<accession>A0A4V1IR79</accession>
<keyword evidence="3" id="KW-1185">Reference proteome</keyword>
<protein>
    <submittedName>
        <fullName evidence="2">Uncharacterized protein</fullName>
    </submittedName>
</protein>
<organism evidence="2 3">
    <name type="scientific">Blyttiomyces helicus</name>
    <dbReference type="NCBI Taxonomy" id="388810"/>
    <lineage>
        <taxon>Eukaryota</taxon>
        <taxon>Fungi</taxon>
        <taxon>Fungi incertae sedis</taxon>
        <taxon>Chytridiomycota</taxon>
        <taxon>Chytridiomycota incertae sedis</taxon>
        <taxon>Chytridiomycetes</taxon>
        <taxon>Chytridiomycetes incertae sedis</taxon>
        <taxon>Blyttiomyces</taxon>
    </lineage>
</organism>
<reference evidence="3" key="1">
    <citation type="journal article" date="2018" name="Nat. Microbiol.">
        <title>Leveraging single-cell genomics to expand the fungal tree of life.</title>
        <authorList>
            <person name="Ahrendt S.R."/>
            <person name="Quandt C.A."/>
            <person name="Ciobanu D."/>
            <person name="Clum A."/>
            <person name="Salamov A."/>
            <person name="Andreopoulos B."/>
            <person name="Cheng J.F."/>
            <person name="Woyke T."/>
            <person name="Pelin A."/>
            <person name="Henrissat B."/>
            <person name="Reynolds N.K."/>
            <person name="Benny G.L."/>
            <person name="Smith M.E."/>
            <person name="James T.Y."/>
            <person name="Grigoriev I.V."/>
        </authorList>
    </citation>
    <scope>NUCLEOTIDE SEQUENCE [LARGE SCALE GENOMIC DNA]</scope>
</reference>
<dbReference type="EMBL" id="KZ996279">
    <property type="protein sequence ID" value="RKO89117.1"/>
    <property type="molecule type" value="Genomic_DNA"/>
</dbReference>
<dbReference type="Proteomes" id="UP000269721">
    <property type="component" value="Unassembled WGS sequence"/>
</dbReference>
<evidence type="ECO:0000313" key="2">
    <source>
        <dbReference type="EMBL" id="RKO89117.1"/>
    </source>
</evidence>
<name>A0A4V1IR79_9FUNG</name>
<sequence length="331" mass="36586">MSLDNPAPLFDPSIISISWTLSAARARSGNRISPWQPHPVDIGTSAVPGSHGPSAADSNIVASSPITSSVPLNHTDLPWGSIQAAPLTWRGEPKSKRMRFLGGAVFGDIMKDSFWVDNESRSKSKRMEFLGGVVFGDIMKDEDSFWVDKHFQSSHLARISTLSGVETVDMPEIHRKTVSQNPARNQGFLLYACVGNGKDSPDRSFRWLQTPIVFFAQGIVATSFLRPTGVPDKMDHISFSHISFSSGTCGERRQLASRCWRSPVAARKDDERNLLAFPEAGCVMCAATGHFQKVYFAGKTRPGGRHRFEKPPPPLARGLDTWTDRYRPGRF</sequence>
<dbReference type="AlphaFoldDB" id="A0A4V1IR79"/>